<dbReference type="Pfam" id="PF07589">
    <property type="entry name" value="PEP-CTERM"/>
    <property type="match status" value="1"/>
</dbReference>
<dbReference type="NCBIfam" id="NF038133">
    <property type="entry name" value="choice_anch_L"/>
    <property type="match status" value="1"/>
</dbReference>
<evidence type="ECO:0000313" key="3">
    <source>
        <dbReference type="EMBL" id="SEA06723.1"/>
    </source>
</evidence>
<feature type="signal peptide" evidence="1">
    <location>
        <begin position="1"/>
        <end position="21"/>
    </location>
</feature>
<accession>A0A1H3Y554</accession>
<dbReference type="EMBL" id="FNQN01000003">
    <property type="protein sequence ID" value="SEA06723.1"/>
    <property type="molecule type" value="Genomic_DNA"/>
</dbReference>
<dbReference type="NCBIfam" id="TIGR02595">
    <property type="entry name" value="PEP_CTERM"/>
    <property type="match status" value="1"/>
</dbReference>
<dbReference type="OrthoDB" id="904022at2"/>
<keyword evidence="4" id="KW-1185">Reference proteome</keyword>
<dbReference type="RefSeq" id="WP_092345553.1">
    <property type="nucleotide sequence ID" value="NZ_FNQN01000003.1"/>
</dbReference>
<evidence type="ECO:0000313" key="4">
    <source>
        <dbReference type="Proteomes" id="UP000199409"/>
    </source>
</evidence>
<gene>
    <name evidence="3" type="ORF">SAMN05660420_01096</name>
</gene>
<dbReference type="InterPro" id="IPR013424">
    <property type="entry name" value="Ice-binding_C"/>
</dbReference>
<evidence type="ECO:0000256" key="1">
    <source>
        <dbReference type="SAM" id="SignalP"/>
    </source>
</evidence>
<evidence type="ECO:0000259" key="2">
    <source>
        <dbReference type="Pfam" id="PF07589"/>
    </source>
</evidence>
<sequence>MKKTVAILILGFLMTVSPVFALTVVTSDDGNALAGGILGAGITTVGTVTYTGSSSSSGFFADGLSSGIGMETGIILTSGDAMLAAGPNMEDDSTGVVGTGYDADLAPLIPGYSIQDTSFLQFDFETAGGDLYFNYVFASEEYNEYTNSEFNDVFGFFLDGVNIALIPGTNTPVSINNVNGGNPYGAGASHAEFFNNNDLSDGGPFYDLGYDGFTDVFTAFALDLSAGIHTIKLAIADAGDSILDSAVFIQGGSFSDTPVDPGNGTAPVPEPGTIILLGSGLLGLAFARRKIKK</sequence>
<dbReference type="STRING" id="37625.SAMN05660420_01096"/>
<proteinExistence type="predicted"/>
<name>A0A1H3Y554_9BACT</name>
<feature type="chain" id="PRO_5011656372" evidence="1">
    <location>
        <begin position="22"/>
        <end position="293"/>
    </location>
</feature>
<protein>
    <submittedName>
        <fullName evidence="3">PEP-CTERM protein-sorting domain-containing protein</fullName>
    </submittedName>
</protein>
<keyword evidence="1" id="KW-0732">Signal</keyword>
<reference evidence="3 4" key="1">
    <citation type="submission" date="2016-10" db="EMBL/GenBank/DDBJ databases">
        <authorList>
            <person name="de Groot N.N."/>
        </authorList>
    </citation>
    <scope>NUCLEOTIDE SEQUENCE [LARGE SCALE GENOMIC DNA]</scope>
    <source>
        <strain evidence="3 4">DSM 7343</strain>
    </source>
</reference>
<dbReference type="AlphaFoldDB" id="A0A1H3Y554"/>
<dbReference type="Proteomes" id="UP000199409">
    <property type="component" value="Unassembled WGS sequence"/>
</dbReference>
<dbReference type="InterPro" id="IPR049804">
    <property type="entry name" value="Choice_anch_L"/>
</dbReference>
<organism evidence="3 4">
    <name type="scientific">Desulfuromusa kysingii</name>
    <dbReference type="NCBI Taxonomy" id="37625"/>
    <lineage>
        <taxon>Bacteria</taxon>
        <taxon>Pseudomonadati</taxon>
        <taxon>Thermodesulfobacteriota</taxon>
        <taxon>Desulfuromonadia</taxon>
        <taxon>Desulfuromonadales</taxon>
        <taxon>Geopsychrobacteraceae</taxon>
        <taxon>Desulfuromusa</taxon>
    </lineage>
</organism>
<feature type="domain" description="Ice-binding protein C-terminal" evidence="2">
    <location>
        <begin position="267"/>
        <end position="289"/>
    </location>
</feature>